<dbReference type="EMBL" id="AEJB01000314">
    <property type="protein sequence ID" value="ELP67038.1"/>
    <property type="molecule type" value="Genomic_DNA"/>
</dbReference>
<proteinExistence type="predicted"/>
<dbReference type="AlphaFoldDB" id="L7F628"/>
<accession>L7F628</accession>
<name>L7F628_STRT8</name>
<dbReference type="PATRIC" id="fig|698760.3.peg.4205"/>
<dbReference type="Proteomes" id="UP000010931">
    <property type="component" value="Unassembled WGS sequence"/>
</dbReference>
<protein>
    <submittedName>
        <fullName evidence="2">Uncharacterized protein</fullName>
    </submittedName>
</protein>
<reference evidence="2 3" key="1">
    <citation type="journal article" date="2011" name="Plasmid">
        <title>Streptomyces turgidiscabies Car8 contains a modular pathogenicity island that shares virulence genes with other actinobacterial plant pathogens.</title>
        <authorList>
            <person name="Huguet-Tapia J.C."/>
            <person name="Badger J.H."/>
            <person name="Loria R."/>
            <person name="Pettis G.S."/>
        </authorList>
    </citation>
    <scope>NUCLEOTIDE SEQUENCE [LARGE SCALE GENOMIC DNA]</scope>
    <source>
        <strain evidence="2 3">Car8</strain>
    </source>
</reference>
<evidence type="ECO:0000313" key="3">
    <source>
        <dbReference type="Proteomes" id="UP000010931"/>
    </source>
</evidence>
<sequence>MLTLRNAHRNARSVAVFRGRPGATGRAGRPVRPGGRRGRAGGAADVPMLWTPRGLRTPKRYRQSSPELA</sequence>
<feature type="compositionally biased region" description="Low complexity" evidence="1">
    <location>
        <begin position="18"/>
        <end position="33"/>
    </location>
</feature>
<evidence type="ECO:0000256" key="1">
    <source>
        <dbReference type="SAM" id="MobiDB-lite"/>
    </source>
</evidence>
<comment type="caution">
    <text evidence="2">The sequence shown here is derived from an EMBL/GenBank/DDBJ whole genome shotgun (WGS) entry which is preliminary data.</text>
</comment>
<gene>
    <name evidence="2" type="ORF">STRTUCAR8_04323</name>
</gene>
<feature type="compositionally biased region" description="Basic residues" evidence="1">
    <location>
        <begin position="1"/>
        <end position="11"/>
    </location>
</feature>
<organism evidence="2 3">
    <name type="scientific">Streptomyces turgidiscabies (strain Car8)</name>
    <dbReference type="NCBI Taxonomy" id="698760"/>
    <lineage>
        <taxon>Bacteria</taxon>
        <taxon>Bacillati</taxon>
        <taxon>Actinomycetota</taxon>
        <taxon>Actinomycetes</taxon>
        <taxon>Kitasatosporales</taxon>
        <taxon>Streptomycetaceae</taxon>
        <taxon>Streptomyces</taxon>
    </lineage>
</organism>
<evidence type="ECO:0000313" key="2">
    <source>
        <dbReference type="EMBL" id="ELP67038.1"/>
    </source>
</evidence>
<keyword evidence="3" id="KW-1185">Reference proteome</keyword>
<feature type="region of interest" description="Disordered" evidence="1">
    <location>
        <begin position="1"/>
        <end position="69"/>
    </location>
</feature>